<dbReference type="AlphaFoldDB" id="A0A0M0LG36"/>
<feature type="transmembrane region" description="Helical" evidence="8">
    <location>
        <begin position="55"/>
        <end position="79"/>
    </location>
</feature>
<dbReference type="SUPFAM" id="SSF52540">
    <property type="entry name" value="P-loop containing nucleoside triphosphate hydrolases"/>
    <property type="match status" value="1"/>
</dbReference>
<keyword evidence="6 8" id="KW-1133">Transmembrane helix</keyword>
<evidence type="ECO:0000256" key="2">
    <source>
        <dbReference type="ARBA" id="ARBA00005417"/>
    </source>
</evidence>
<dbReference type="PANTHER" id="PTHR43394">
    <property type="entry name" value="ATP-DEPENDENT PERMEASE MDL1, MITOCHONDRIAL"/>
    <property type="match status" value="1"/>
</dbReference>
<dbReference type="InterPro" id="IPR027417">
    <property type="entry name" value="P-loop_NTPase"/>
</dbReference>
<dbReference type="SUPFAM" id="SSF90123">
    <property type="entry name" value="ABC transporter transmembrane region"/>
    <property type="match status" value="1"/>
</dbReference>
<dbReference type="InterPro" id="IPR011527">
    <property type="entry name" value="ABC1_TM_dom"/>
</dbReference>
<gene>
    <name evidence="11" type="ORF">AMD00_16395</name>
</gene>
<feature type="domain" description="ABC transporter" evidence="9">
    <location>
        <begin position="333"/>
        <end position="566"/>
    </location>
</feature>
<feature type="transmembrane region" description="Helical" evidence="8">
    <location>
        <begin position="239"/>
        <end position="264"/>
    </location>
</feature>
<dbReference type="EMBL" id="LILB01000005">
    <property type="protein sequence ID" value="KOO49892.1"/>
    <property type="molecule type" value="Genomic_DNA"/>
</dbReference>
<evidence type="ECO:0000256" key="6">
    <source>
        <dbReference type="ARBA" id="ARBA00022989"/>
    </source>
</evidence>
<evidence type="ECO:0000259" key="10">
    <source>
        <dbReference type="PROSITE" id="PS50929"/>
    </source>
</evidence>
<dbReference type="Gene3D" id="3.40.50.300">
    <property type="entry name" value="P-loop containing nucleotide triphosphate hydrolases"/>
    <property type="match status" value="1"/>
</dbReference>
<dbReference type="GeneID" id="301137674"/>
<dbReference type="STRING" id="263475.AMD00_16395"/>
<keyword evidence="12" id="KW-1185">Reference proteome</keyword>
<evidence type="ECO:0000313" key="11">
    <source>
        <dbReference type="EMBL" id="KOO49892.1"/>
    </source>
</evidence>
<keyword evidence="5" id="KW-0067">ATP-binding</keyword>
<dbReference type="InterPro" id="IPR003593">
    <property type="entry name" value="AAA+_ATPase"/>
</dbReference>
<feature type="domain" description="ABC transmembrane type-1" evidence="10">
    <location>
        <begin position="23"/>
        <end position="302"/>
    </location>
</feature>
<dbReference type="PANTHER" id="PTHR43394:SF1">
    <property type="entry name" value="ATP-BINDING CASSETTE SUB-FAMILY B MEMBER 10, MITOCHONDRIAL"/>
    <property type="match status" value="1"/>
</dbReference>
<dbReference type="Proteomes" id="UP000036867">
    <property type="component" value="Unassembled WGS sequence"/>
</dbReference>
<dbReference type="CDD" id="cd18551">
    <property type="entry name" value="ABC_6TM_LmrA_like"/>
    <property type="match status" value="1"/>
</dbReference>
<dbReference type="GO" id="GO:0005524">
    <property type="term" value="F:ATP binding"/>
    <property type="evidence" value="ECO:0007669"/>
    <property type="project" value="UniProtKB-KW"/>
</dbReference>
<evidence type="ECO:0000256" key="4">
    <source>
        <dbReference type="ARBA" id="ARBA00022741"/>
    </source>
</evidence>
<dbReference type="Gene3D" id="1.20.1560.10">
    <property type="entry name" value="ABC transporter type 1, transmembrane domain"/>
    <property type="match status" value="1"/>
</dbReference>
<feature type="transmembrane region" description="Helical" evidence="8">
    <location>
        <begin position="161"/>
        <end position="178"/>
    </location>
</feature>
<evidence type="ECO:0000259" key="9">
    <source>
        <dbReference type="PROSITE" id="PS50893"/>
    </source>
</evidence>
<dbReference type="GO" id="GO:0016887">
    <property type="term" value="F:ATP hydrolysis activity"/>
    <property type="evidence" value="ECO:0007669"/>
    <property type="project" value="InterPro"/>
</dbReference>
<sequence>MNNSVRGIWQLVNSNRLSKQLTIGTLLLSIIETLIGLAVPLVTMRMINDFSTIGFSLQSILLVGAFLISQAVLSGITFYMMSKLGERIVANLRNTVWAHVLRLRIPYFDAHESGETMSRITQDSNVIKELITDHLISFISGLFAIVGAVIILIIIDWKMTLLMLIAVPVAILLTLPLGQRMHKIAKANQDELASFTGQLGRVLTNIRLVKTSQTENFEQQNGEEKIHHLYQFGLKEAKILAILSPIMTFIMMVVLILLFGYGGAKVATGTISAGELVAIMIYLVQIIIPFTQMATFFTALQKAMGATERLQEILNEPIEGNRMNAISSSNESIAFDNVAFQYNDTPLLKGISFTIPAGKTTALVSSSGGGKTTMFSLIERFYDVTDGTIRFGKRPIESIDLKQWRSLFGYVSQEAPLMNGTIRDNVTYGESDVLEADIIRALKNAYAWDFVQQFEKGLDTEVGEGGIKLSGGQRQRIAIARALFRNPAILLLDEATSNLDNDSEREVQKAFEHVMKERTTVIIAHRLSTITHADQILVFEEGRLTGSGKHEELQENHTYYKQLIKFMTIEAI</sequence>
<comment type="similarity">
    <text evidence="2">Belongs to the ABC transporter superfamily.</text>
</comment>
<evidence type="ECO:0000256" key="1">
    <source>
        <dbReference type="ARBA" id="ARBA00004651"/>
    </source>
</evidence>
<dbReference type="OrthoDB" id="9770415at2"/>
<feature type="transmembrane region" description="Helical" evidence="8">
    <location>
        <begin position="21"/>
        <end position="43"/>
    </location>
</feature>
<comment type="caution">
    <text evidence="11">The sequence shown here is derived from an EMBL/GenBank/DDBJ whole genome shotgun (WGS) entry which is preliminary data.</text>
</comment>
<comment type="subcellular location">
    <subcellularLocation>
        <location evidence="1">Cell membrane</location>
        <topology evidence="1">Multi-pass membrane protein</topology>
    </subcellularLocation>
</comment>
<dbReference type="InterPro" id="IPR017871">
    <property type="entry name" value="ABC_transporter-like_CS"/>
</dbReference>
<dbReference type="FunFam" id="3.40.50.300:FF:000218">
    <property type="entry name" value="Multidrug ABC transporter ATP-binding protein"/>
    <property type="match status" value="1"/>
</dbReference>
<evidence type="ECO:0000256" key="8">
    <source>
        <dbReference type="SAM" id="Phobius"/>
    </source>
</evidence>
<name>A0A0M0LG36_9BACL</name>
<dbReference type="PROSITE" id="PS50893">
    <property type="entry name" value="ABC_TRANSPORTER_2"/>
    <property type="match status" value="1"/>
</dbReference>
<feature type="transmembrane region" description="Helical" evidence="8">
    <location>
        <begin position="276"/>
        <end position="300"/>
    </location>
</feature>
<dbReference type="SMART" id="SM00382">
    <property type="entry name" value="AAA"/>
    <property type="match status" value="1"/>
</dbReference>
<keyword evidence="7 8" id="KW-0472">Membrane</keyword>
<reference evidence="12" key="1">
    <citation type="submission" date="2015-08" db="EMBL/GenBank/DDBJ databases">
        <title>Fjat-10028 dsm 16317.</title>
        <authorList>
            <person name="Liu B."/>
            <person name="Wang J."/>
            <person name="Zhu Y."/>
            <person name="Liu G."/>
            <person name="Chen Q."/>
            <person name="Chen Z."/>
            <person name="Lan J."/>
            <person name="Che J."/>
            <person name="Ge C."/>
            <person name="Shi H."/>
            <person name="Pan Z."/>
            <person name="Liu X."/>
        </authorList>
    </citation>
    <scope>NUCLEOTIDE SEQUENCE [LARGE SCALE GENOMIC DNA]</scope>
    <source>
        <strain evidence="12">DSM 16317</strain>
    </source>
</reference>
<dbReference type="GO" id="GO:0015421">
    <property type="term" value="F:ABC-type oligopeptide transporter activity"/>
    <property type="evidence" value="ECO:0007669"/>
    <property type="project" value="TreeGrafter"/>
</dbReference>
<keyword evidence="4" id="KW-0547">Nucleotide-binding</keyword>
<proteinExistence type="inferred from homology"/>
<dbReference type="RefSeq" id="WP_053418066.1">
    <property type="nucleotide sequence ID" value="NZ_LILB01000005.1"/>
</dbReference>
<dbReference type="InterPro" id="IPR003439">
    <property type="entry name" value="ABC_transporter-like_ATP-bd"/>
</dbReference>
<dbReference type="InterPro" id="IPR039421">
    <property type="entry name" value="Type_1_exporter"/>
</dbReference>
<feature type="transmembrane region" description="Helical" evidence="8">
    <location>
        <begin position="135"/>
        <end position="155"/>
    </location>
</feature>
<dbReference type="InterPro" id="IPR036640">
    <property type="entry name" value="ABC1_TM_sf"/>
</dbReference>
<keyword evidence="3 8" id="KW-0812">Transmembrane</keyword>
<dbReference type="PROSITE" id="PS00211">
    <property type="entry name" value="ABC_TRANSPORTER_1"/>
    <property type="match status" value="1"/>
</dbReference>
<accession>A0A0M0LG36</accession>
<dbReference type="PROSITE" id="PS50929">
    <property type="entry name" value="ABC_TM1F"/>
    <property type="match status" value="1"/>
</dbReference>
<dbReference type="PATRIC" id="fig|263475.3.peg.4564"/>
<evidence type="ECO:0000256" key="5">
    <source>
        <dbReference type="ARBA" id="ARBA00022840"/>
    </source>
</evidence>
<protein>
    <submittedName>
        <fullName evidence="11">Multidrug ABC transporter permease</fullName>
    </submittedName>
</protein>
<evidence type="ECO:0000256" key="3">
    <source>
        <dbReference type="ARBA" id="ARBA00022692"/>
    </source>
</evidence>
<dbReference type="Pfam" id="PF00664">
    <property type="entry name" value="ABC_membrane"/>
    <property type="match status" value="1"/>
</dbReference>
<evidence type="ECO:0000313" key="12">
    <source>
        <dbReference type="Proteomes" id="UP000036867"/>
    </source>
</evidence>
<dbReference type="Pfam" id="PF00005">
    <property type="entry name" value="ABC_tran"/>
    <property type="match status" value="1"/>
</dbReference>
<evidence type="ECO:0000256" key="7">
    <source>
        <dbReference type="ARBA" id="ARBA00023136"/>
    </source>
</evidence>
<dbReference type="GO" id="GO:0005886">
    <property type="term" value="C:plasma membrane"/>
    <property type="evidence" value="ECO:0007669"/>
    <property type="project" value="UniProtKB-SubCell"/>
</dbReference>
<organism evidence="11 12">
    <name type="scientific">Viridibacillus arvi</name>
    <dbReference type="NCBI Taxonomy" id="263475"/>
    <lineage>
        <taxon>Bacteria</taxon>
        <taxon>Bacillati</taxon>
        <taxon>Bacillota</taxon>
        <taxon>Bacilli</taxon>
        <taxon>Bacillales</taxon>
        <taxon>Caryophanaceae</taxon>
        <taxon>Viridibacillus</taxon>
    </lineage>
</organism>